<evidence type="ECO:0000256" key="2">
    <source>
        <dbReference type="RuleBase" id="RU369043"/>
    </source>
</evidence>
<dbReference type="SUPFAM" id="SSF55021">
    <property type="entry name" value="ACT-like"/>
    <property type="match status" value="3"/>
</dbReference>
<dbReference type="CDD" id="cd04897">
    <property type="entry name" value="ACT_ACR_3"/>
    <property type="match status" value="1"/>
</dbReference>
<dbReference type="GO" id="GO:0016597">
    <property type="term" value="F:amino acid binding"/>
    <property type="evidence" value="ECO:0007669"/>
    <property type="project" value="UniProtKB-UniRule"/>
</dbReference>
<dbReference type="Pfam" id="PF24931">
    <property type="entry name" value="ACT_ACR9_3rd"/>
    <property type="match status" value="1"/>
</dbReference>
<evidence type="ECO:0000313" key="5">
    <source>
        <dbReference type="Proteomes" id="UP000639772"/>
    </source>
</evidence>
<feature type="domain" description="ACT" evidence="3">
    <location>
        <begin position="51"/>
        <end position="127"/>
    </location>
</feature>
<dbReference type="OrthoDB" id="2019938at2759"/>
<organism evidence="4 5">
    <name type="scientific">Vanilla planifolia</name>
    <name type="common">Vanilla</name>
    <dbReference type="NCBI Taxonomy" id="51239"/>
    <lineage>
        <taxon>Eukaryota</taxon>
        <taxon>Viridiplantae</taxon>
        <taxon>Streptophyta</taxon>
        <taxon>Embryophyta</taxon>
        <taxon>Tracheophyta</taxon>
        <taxon>Spermatophyta</taxon>
        <taxon>Magnoliopsida</taxon>
        <taxon>Liliopsida</taxon>
        <taxon>Asparagales</taxon>
        <taxon>Orchidaceae</taxon>
        <taxon>Vanilloideae</taxon>
        <taxon>Vanilleae</taxon>
        <taxon>Vanilla</taxon>
    </lineage>
</organism>
<dbReference type="Proteomes" id="UP000639772">
    <property type="component" value="Chromosome 11"/>
</dbReference>
<protein>
    <recommendedName>
        <fullName evidence="2">ACT domain-containing protein ACR</fullName>
    </recommendedName>
    <alternativeName>
        <fullName evidence="2">Protein ACT DOMAIN REPEATS</fullName>
    </alternativeName>
</protein>
<evidence type="ECO:0000259" key="3">
    <source>
        <dbReference type="PROSITE" id="PS51671"/>
    </source>
</evidence>
<dbReference type="PANTHER" id="PTHR31096">
    <property type="entry name" value="ACT DOMAIN-CONTAINING PROTEIN ACR4-RELATED"/>
    <property type="match status" value="1"/>
</dbReference>
<dbReference type="PANTHER" id="PTHR31096:SF6">
    <property type="entry name" value="ACT DOMAIN-CONTAINING PROTEIN ACR8"/>
    <property type="match status" value="1"/>
</dbReference>
<dbReference type="InterPro" id="IPR040217">
    <property type="entry name" value="ACR1-12"/>
</dbReference>
<dbReference type="Gene3D" id="3.30.70.260">
    <property type="match status" value="1"/>
</dbReference>
<dbReference type="Pfam" id="PF01842">
    <property type="entry name" value="ACT"/>
    <property type="match status" value="2"/>
</dbReference>
<feature type="domain" description="ACT" evidence="3">
    <location>
        <begin position="174"/>
        <end position="255"/>
    </location>
</feature>
<dbReference type="AlphaFoldDB" id="A0A835UG89"/>
<dbReference type="InterPro" id="IPR045865">
    <property type="entry name" value="ACT-like_dom_sf"/>
</dbReference>
<dbReference type="EMBL" id="JADCNM010000011">
    <property type="protein sequence ID" value="KAG0461934.1"/>
    <property type="molecule type" value="Genomic_DNA"/>
</dbReference>
<accession>A0A835UG89</accession>
<comment type="caution">
    <text evidence="4">The sequence shown here is derived from an EMBL/GenBank/DDBJ whole genome shotgun (WGS) entry which is preliminary data.</text>
</comment>
<name>A0A835UG89_VANPL</name>
<gene>
    <name evidence="4" type="ORF">HPP92_020410</name>
</gene>
<reference evidence="4 5" key="1">
    <citation type="journal article" date="2020" name="Nat. Food">
        <title>A phased Vanilla planifolia genome enables genetic improvement of flavour and production.</title>
        <authorList>
            <person name="Hasing T."/>
            <person name="Tang H."/>
            <person name="Brym M."/>
            <person name="Khazi F."/>
            <person name="Huang T."/>
            <person name="Chambers A.H."/>
        </authorList>
    </citation>
    <scope>NUCLEOTIDE SEQUENCE [LARGE SCALE GENOMIC DNA]</scope>
    <source>
        <tissue evidence="4">Leaf</tissue>
    </source>
</reference>
<evidence type="ECO:0000313" key="4">
    <source>
        <dbReference type="EMBL" id="KAG0461934.1"/>
    </source>
</evidence>
<dbReference type="InterPro" id="IPR002912">
    <property type="entry name" value="ACT_dom"/>
</dbReference>
<proteinExistence type="predicted"/>
<comment type="function">
    <text evidence="2">Binds amino acids.</text>
</comment>
<dbReference type="PROSITE" id="PS51671">
    <property type="entry name" value="ACT"/>
    <property type="match status" value="2"/>
</dbReference>
<evidence type="ECO:0000256" key="1">
    <source>
        <dbReference type="ARBA" id="ARBA00022737"/>
    </source>
</evidence>
<keyword evidence="1 2" id="KW-0677">Repeat</keyword>
<sequence>MATGSWMSSTSPIGTATSSPMRLSYLTSSSLCAVLMTLPPYRPAASESLTTLELTGADRPGLLSEVFAVLADLQYSVAHAKLWTYKGRVAALIFVEEESGAPVEELDKIRCIKARLRNVVSVSLSSADPGRTEIDRRLHQMLLSDQELDHSATVSYGGDSSVSIQNWTERGYSIVSVQCRDRPKLLFDTVCALTDLNYVIFHGKIDTNDDLACQEFYIRRADGSLIGSESERQTLIQCLQAAIDRRASEGLRLELHAPDRRRELLAEATRTFRENGLSVTMAEVSRKGDTASNVFYVTDTAGRPANVKTIDAVIEKIGAGNVRVCEDPIQATGRNRPGWGGFVGRRLPEQLGQTKSVQLRPDKISVPHYQLYDSMRKILLYYIL</sequence>